<dbReference type="Gene3D" id="3.40.50.10700">
    <property type="entry name" value="AF0625-like"/>
    <property type="match status" value="1"/>
</dbReference>
<dbReference type="EC" id="3.1.1.96" evidence="4"/>
<keyword evidence="1 4" id="KW-0479">Metal-binding</keyword>
<dbReference type="Gene3D" id="3.40.630.50">
    <property type="entry name" value="AF0625-like"/>
    <property type="match status" value="1"/>
</dbReference>
<dbReference type="NCBIfam" id="NF011436">
    <property type="entry name" value="PRK14866.1-3"/>
    <property type="match status" value="1"/>
</dbReference>
<comment type="similarity">
    <text evidence="4">Belongs to the DtdA deacylase family.</text>
</comment>
<comment type="function">
    <text evidence="4">D-aminoacyl-tRNA deacylase with broad substrate specificity. By recycling D-aminoacyl-tRNA to D-amino acids and free tRNA molecules, this enzyme counteracts the toxicity associated with the formation of D-aminoacyl-tRNA entities in vivo.</text>
</comment>
<dbReference type="Proteomes" id="UP000290932">
    <property type="component" value="Unassembled WGS sequence"/>
</dbReference>
<evidence type="ECO:0000256" key="2">
    <source>
        <dbReference type="ARBA" id="ARBA00022801"/>
    </source>
</evidence>
<comment type="caution">
    <text evidence="5">The sequence shown here is derived from an EMBL/GenBank/DDBJ whole genome shotgun (WGS) entry which is preliminary data.</text>
</comment>
<reference evidence="5 6" key="1">
    <citation type="journal article" date="2015" name="Int. J. Syst. Evol. Microbiol.">
        <title>Methanoculleus taiwanensis sp. nov., a methanogen isolated from deep marine sediment at the deformation front area near Taiwan.</title>
        <authorList>
            <person name="Weng C.Y."/>
            <person name="Chen S.C."/>
            <person name="Lai M.C."/>
            <person name="Wu S.Y."/>
            <person name="Lin S."/>
            <person name="Yang T.F."/>
            <person name="Chen P.C."/>
        </authorList>
    </citation>
    <scope>NUCLEOTIDE SEQUENCE [LARGE SCALE GENOMIC DNA]</scope>
    <source>
        <strain evidence="5 6">CYW4</strain>
    </source>
</reference>
<dbReference type="RefSeq" id="WP_128692853.1">
    <property type="nucleotide sequence ID" value="NZ_LHQS01000001.1"/>
</dbReference>
<evidence type="ECO:0000313" key="5">
    <source>
        <dbReference type="EMBL" id="RXE57091.1"/>
    </source>
</evidence>
<dbReference type="PANTHER" id="PTHR34667:SF1">
    <property type="entry name" value="D-AMINOACYL-TRNA DEACYLASE"/>
    <property type="match status" value="1"/>
</dbReference>
<comment type="cofactor">
    <cofactor evidence="4">
        <name>Zn(2+)</name>
        <dbReference type="ChEBI" id="CHEBI:29105"/>
    </cofactor>
    <text evidence="4">Binds 2 Zn(2+) ions per subunit.</text>
</comment>
<comment type="subunit">
    <text evidence="4">Monomer.</text>
</comment>
<dbReference type="Pfam" id="PF04414">
    <property type="entry name" value="tRNA_deacylase"/>
    <property type="match status" value="1"/>
</dbReference>
<accession>A0A498H255</accession>
<dbReference type="PANTHER" id="PTHR34667">
    <property type="entry name" value="D-AMINOACYL-TRNA DEACYLASE"/>
    <property type="match status" value="1"/>
</dbReference>
<dbReference type="GO" id="GO:0106026">
    <property type="term" value="F:Gly-tRNA(Ala) deacylase activity"/>
    <property type="evidence" value="ECO:0007669"/>
    <property type="project" value="RHEA"/>
</dbReference>
<dbReference type="OrthoDB" id="9863at2157"/>
<keyword evidence="6" id="KW-1185">Reference proteome</keyword>
<dbReference type="InterPro" id="IPR018033">
    <property type="entry name" value="Deacylase_DtdA_archaea"/>
</dbReference>
<gene>
    <name evidence="4" type="primary">dtdA</name>
    <name evidence="5" type="ORF">ABH15_02900</name>
</gene>
<sequence length="437" mass="47942">MDIAFINSRQDPAGRNIREHLHMLLNEEKIWPLAERHTPRFFEVDERLIYQERIDAAVGADLIVFISRHSSRHPVPALTVHVTGNFGSADLGGEARALAPAAPGWMHALLRNLQQNAPDGYRVSYEVTHHGPTDLSTPSLFIEIGSTHTEWTDPAAGEAVAASILSAEPGETIPLIGFGGTHYAVRQTEIALRSRAAFGHIAPSREVPLLDLEMIWAMAEQSRAVAAYVDKKAVAKAEEAALDDLLARAGVPRLTEGEILEIGALGWDMYRRIRRLAEEILPGSRIHIHALRGEGTAVAVSAARDLIEEVLKSHKTEFIDSISKMPVVHLSKGSEEVAPTFITYESEATRLANDLTTLCVKLLLISESTVVDGDRLLIQKARFDPDKARRLGVPPGPLFGKLAGGREIEIEGQQITPAMVQTISERIIHLPGLERHL</sequence>
<keyword evidence="2 4" id="KW-0378">Hydrolase</keyword>
<name>A0A498H255_9EURY</name>
<dbReference type="HAMAP" id="MF_00562">
    <property type="entry name" value="Deacylase_DtdA"/>
    <property type="match status" value="1"/>
</dbReference>
<keyword evidence="3 4" id="KW-0862">Zinc</keyword>
<comment type="catalytic activity">
    <reaction evidence="4">
        <text>glycyl-tRNA(Ala) + H2O = tRNA(Ala) + glycine + H(+)</text>
        <dbReference type="Rhea" id="RHEA:53744"/>
        <dbReference type="Rhea" id="RHEA-COMP:9657"/>
        <dbReference type="Rhea" id="RHEA-COMP:13640"/>
        <dbReference type="ChEBI" id="CHEBI:15377"/>
        <dbReference type="ChEBI" id="CHEBI:15378"/>
        <dbReference type="ChEBI" id="CHEBI:57305"/>
        <dbReference type="ChEBI" id="CHEBI:78442"/>
        <dbReference type="ChEBI" id="CHEBI:78522"/>
        <dbReference type="EC" id="3.1.1.96"/>
    </reaction>
</comment>
<evidence type="ECO:0000313" key="6">
    <source>
        <dbReference type="Proteomes" id="UP000290932"/>
    </source>
</evidence>
<dbReference type="GO" id="GO:0051499">
    <property type="term" value="F:D-aminoacyl-tRNA deacylase activity"/>
    <property type="evidence" value="ECO:0007669"/>
    <property type="project" value="UniProtKB-UniRule"/>
</dbReference>
<dbReference type="GO" id="GO:0019478">
    <property type="term" value="P:D-amino acid catabolic process"/>
    <property type="evidence" value="ECO:0007669"/>
    <property type="project" value="UniProtKB-UniRule"/>
</dbReference>
<comment type="catalytic activity">
    <reaction evidence="4">
        <text>a D-aminoacyl-tRNA + H2O = a tRNA + a D-alpha-amino acid + H(+)</text>
        <dbReference type="Rhea" id="RHEA:13953"/>
        <dbReference type="Rhea" id="RHEA-COMP:10123"/>
        <dbReference type="Rhea" id="RHEA-COMP:10124"/>
        <dbReference type="ChEBI" id="CHEBI:15377"/>
        <dbReference type="ChEBI" id="CHEBI:15378"/>
        <dbReference type="ChEBI" id="CHEBI:59871"/>
        <dbReference type="ChEBI" id="CHEBI:78442"/>
        <dbReference type="ChEBI" id="CHEBI:79333"/>
        <dbReference type="EC" id="3.1.1.96"/>
    </reaction>
</comment>
<protein>
    <recommendedName>
        <fullName evidence="4">D-aminoacyl-tRNA deacylase</fullName>
        <ecNumber evidence="4">3.1.1.96</ecNumber>
    </recommendedName>
</protein>
<evidence type="ECO:0000256" key="4">
    <source>
        <dbReference type="HAMAP-Rule" id="MF_00562"/>
    </source>
</evidence>
<dbReference type="InterPro" id="IPR007508">
    <property type="entry name" value="DtdA"/>
</dbReference>
<evidence type="ECO:0000256" key="3">
    <source>
        <dbReference type="ARBA" id="ARBA00022833"/>
    </source>
</evidence>
<dbReference type="GO" id="GO:0008270">
    <property type="term" value="F:zinc ion binding"/>
    <property type="evidence" value="ECO:0007669"/>
    <property type="project" value="UniProtKB-UniRule"/>
</dbReference>
<dbReference type="SUPFAM" id="SSF142535">
    <property type="entry name" value="AF0625-like"/>
    <property type="match status" value="1"/>
</dbReference>
<proteinExistence type="inferred from homology"/>
<dbReference type="EMBL" id="LHQS01000001">
    <property type="protein sequence ID" value="RXE57091.1"/>
    <property type="molecule type" value="Genomic_DNA"/>
</dbReference>
<evidence type="ECO:0000256" key="1">
    <source>
        <dbReference type="ARBA" id="ARBA00022723"/>
    </source>
</evidence>
<dbReference type="AlphaFoldDB" id="A0A498H255"/>
<organism evidence="5 6">
    <name type="scientific">Methanoculleus taiwanensis</name>
    <dbReference type="NCBI Taxonomy" id="1550565"/>
    <lineage>
        <taxon>Archaea</taxon>
        <taxon>Methanobacteriati</taxon>
        <taxon>Methanobacteriota</taxon>
        <taxon>Stenosarchaea group</taxon>
        <taxon>Methanomicrobia</taxon>
        <taxon>Methanomicrobiales</taxon>
        <taxon>Methanomicrobiaceae</taxon>
        <taxon>Methanoculleus</taxon>
    </lineage>
</organism>